<accession>A0A1I2FF17</accession>
<dbReference type="RefSeq" id="WP_245785247.1">
    <property type="nucleotide sequence ID" value="NZ_FONX01000010.1"/>
</dbReference>
<proteinExistence type="inferred from homology"/>
<dbReference type="InterPro" id="IPR004872">
    <property type="entry name" value="Lipoprotein_NlpA"/>
</dbReference>
<dbReference type="GO" id="GO:0016020">
    <property type="term" value="C:membrane"/>
    <property type="evidence" value="ECO:0007669"/>
    <property type="project" value="UniProtKB-SubCell"/>
</dbReference>
<keyword evidence="6" id="KW-0449">Lipoprotein</keyword>
<sequence>MMAPEQNATMAARGTALLRRGALAALGGLLALAAGTTLAAEVIRIGSTPGVTSDAVQAVVAEARAQGLEVQVTEFTDWTLPNEAVNHGDIDLNFFQHQAFLNNAIKERGYQLQMVGLGLLQNVGLYSNRIQRLQDVPVGAKVAVANDPVNQGRGLLLLQQAGLIKLRQGKAVGASLNDVAENPKKLRFYEIEGPQLIHSLQDVDLAVVWPSYFVNAGRKEQASRALLYSGIDNSFYAMGFVARKDRAQDPKITRFVQLFQHSPKVREVVSASFNNDPQLYTLPWKTP</sequence>
<keyword evidence="3" id="KW-0732">Signal</keyword>
<name>A0A1I2FF17_9BURK</name>
<dbReference type="SUPFAM" id="SSF53850">
    <property type="entry name" value="Periplasmic binding protein-like II"/>
    <property type="match status" value="1"/>
</dbReference>
<comment type="subcellular location">
    <subcellularLocation>
        <location evidence="1">Membrane</location>
        <topology evidence="1">Lipid-anchor</topology>
    </subcellularLocation>
</comment>
<reference evidence="8" key="1">
    <citation type="submission" date="2016-10" db="EMBL/GenBank/DDBJ databases">
        <authorList>
            <person name="Varghese N."/>
            <person name="Submissions S."/>
        </authorList>
    </citation>
    <scope>NUCLEOTIDE SEQUENCE [LARGE SCALE GENOMIC DNA]</scope>
    <source>
        <strain evidence="8">DSM 27981</strain>
    </source>
</reference>
<comment type="similarity">
    <text evidence="2">Belongs to the NlpA lipoprotein family.</text>
</comment>
<evidence type="ECO:0000256" key="5">
    <source>
        <dbReference type="ARBA" id="ARBA00023139"/>
    </source>
</evidence>
<dbReference type="PANTHER" id="PTHR30429">
    <property type="entry name" value="D-METHIONINE-BINDING LIPOPROTEIN METQ"/>
    <property type="match status" value="1"/>
</dbReference>
<evidence type="ECO:0000256" key="2">
    <source>
        <dbReference type="ARBA" id="ARBA00008973"/>
    </source>
</evidence>
<dbReference type="Proteomes" id="UP000199119">
    <property type="component" value="Unassembled WGS sequence"/>
</dbReference>
<evidence type="ECO:0000313" key="8">
    <source>
        <dbReference type="Proteomes" id="UP000199119"/>
    </source>
</evidence>
<dbReference type="EMBL" id="FONX01000010">
    <property type="protein sequence ID" value="SFF03593.1"/>
    <property type="molecule type" value="Genomic_DNA"/>
</dbReference>
<dbReference type="AlphaFoldDB" id="A0A1I2FF17"/>
<protein>
    <submittedName>
        <fullName evidence="7">D-methionine transport system substrate-binding protein</fullName>
    </submittedName>
</protein>
<keyword evidence="4" id="KW-0472">Membrane</keyword>
<evidence type="ECO:0000313" key="7">
    <source>
        <dbReference type="EMBL" id="SFF03593.1"/>
    </source>
</evidence>
<gene>
    <name evidence="7" type="ORF">SAMN04489711_110118</name>
</gene>
<dbReference type="Pfam" id="PF03180">
    <property type="entry name" value="Lipoprotein_9"/>
    <property type="match status" value="1"/>
</dbReference>
<organism evidence="7 8">
    <name type="scientific">Paracidovorax wautersii</name>
    <dbReference type="NCBI Taxonomy" id="1177982"/>
    <lineage>
        <taxon>Bacteria</taxon>
        <taxon>Pseudomonadati</taxon>
        <taxon>Pseudomonadota</taxon>
        <taxon>Betaproteobacteria</taxon>
        <taxon>Burkholderiales</taxon>
        <taxon>Comamonadaceae</taxon>
        <taxon>Paracidovorax</taxon>
    </lineage>
</organism>
<dbReference type="PANTHER" id="PTHR30429:SF1">
    <property type="entry name" value="D-METHIONINE-BINDING LIPOPROTEIN METQ-RELATED"/>
    <property type="match status" value="1"/>
</dbReference>
<evidence type="ECO:0000256" key="3">
    <source>
        <dbReference type="ARBA" id="ARBA00022729"/>
    </source>
</evidence>
<dbReference type="Gene3D" id="3.40.190.10">
    <property type="entry name" value="Periplasmic binding protein-like II"/>
    <property type="match status" value="2"/>
</dbReference>
<evidence type="ECO:0000256" key="6">
    <source>
        <dbReference type="ARBA" id="ARBA00023288"/>
    </source>
</evidence>
<evidence type="ECO:0000256" key="4">
    <source>
        <dbReference type="ARBA" id="ARBA00023136"/>
    </source>
</evidence>
<dbReference type="STRING" id="1177982.SAMN04489711_110118"/>
<evidence type="ECO:0000256" key="1">
    <source>
        <dbReference type="ARBA" id="ARBA00004635"/>
    </source>
</evidence>
<keyword evidence="8" id="KW-1185">Reference proteome</keyword>
<keyword evidence="5" id="KW-0564">Palmitate</keyword>